<dbReference type="InterPro" id="IPR000719">
    <property type="entry name" value="Prot_kinase_dom"/>
</dbReference>
<dbReference type="GO" id="GO:0004674">
    <property type="term" value="F:protein serine/threonine kinase activity"/>
    <property type="evidence" value="ECO:0007669"/>
    <property type="project" value="TreeGrafter"/>
</dbReference>
<dbReference type="Proteomes" id="UP000234323">
    <property type="component" value="Unassembled WGS sequence"/>
</dbReference>
<protein>
    <recommendedName>
        <fullName evidence="2">Protein kinase domain-containing protein</fullName>
    </recommendedName>
</protein>
<dbReference type="PANTHER" id="PTHR44329">
    <property type="entry name" value="SERINE/THREONINE-PROTEIN KINASE TNNI3K-RELATED"/>
    <property type="match status" value="1"/>
</dbReference>
<reference evidence="3 4" key="1">
    <citation type="submission" date="2015-10" db="EMBL/GenBank/DDBJ databases">
        <title>Genome analyses suggest a sexual origin of heterokaryosis in a supposedly ancient asexual fungus.</title>
        <authorList>
            <person name="Ropars J."/>
            <person name="Sedzielewska K."/>
            <person name="Noel J."/>
            <person name="Charron P."/>
            <person name="Farinelli L."/>
            <person name="Marton T."/>
            <person name="Kruger M."/>
            <person name="Pelin A."/>
            <person name="Brachmann A."/>
            <person name="Corradi N."/>
        </authorList>
    </citation>
    <scope>NUCLEOTIDE SEQUENCE [LARGE SCALE GENOMIC DNA]</scope>
    <source>
        <strain evidence="3 4">A4</strain>
    </source>
</reference>
<evidence type="ECO:0000256" key="1">
    <source>
        <dbReference type="SAM" id="MobiDB-lite"/>
    </source>
</evidence>
<dbReference type="VEuPathDB" id="FungiDB:RhiirFUN_026858"/>
<dbReference type="VEuPathDB" id="FungiDB:FUN_015835"/>
<dbReference type="Gene3D" id="1.10.510.10">
    <property type="entry name" value="Transferase(Phosphotransferase) domain 1"/>
    <property type="match status" value="1"/>
</dbReference>
<gene>
    <name evidence="3" type="ORF">RhiirA4_475276</name>
</gene>
<dbReference type="Pfam" id="PF07714">
    <property type="entry name" value="PK_Tyr_Ser-Thr"/>
    <property type="match status" value="1"/>
</dbReference>
<accession>A0A2I1H9V8</accession>
<dbReference type="PROSITE" id="PS50011">
    <property type="entry name" value="PROTEIN_KINASE_DOM"/>
    <property type="match status" value="1"/>
</dbReference>
<dbReference type="InterPro" id="IPR011009">
    <property type="entry name" value="Kinase-like_dom_sf"/>
</dbReference>
<dbReference type="EMBL" id="LLXI01001918">
    <property type="protein sequence ID" value="PKY55659.1"/>
    <property type="molecule type" value="Genomic_DNA"/>
</dbReference>
<name>A0A2I1H9V8_9GLOM</name>
<dbReference type="PANTHER" id="PTHR44329:SF6">
    <property type="entry name" value="RECEPTOR-INTERACTING SERINE_THREONINE-PROTEIN KINASE 1"/>
    <property type="match status" value="1"/>
</dbReference>
<dbReference type="SUPFAM" id="SSF56112">
    <property type="entry name" value="Protein kinase-like (PK-like)"/>
    <property type="match status" value="1"/>
</dbReference>
<feature type="region of interest" description="Disordered" evidence="1">
    <location>
        <begin position="1213"/>
        <end position="1272"/>
    </location>
</feature>
<sequence>MSFSENKLINDALKRSYALIDYNIHNDIHKRHEFRKQTILDDESLTENEKSEAIKIITIMYDTNKLVFNKGTKRICENCNQECLATTYCEYCVQNYLKVNFSNWTSGNDIIDNLIKECQTKTIVPHRIPEWIPYNNLQNIKYLTRGGFSEIYTAVWTDGAYVEWDSEEQQLKRFGNFYVVLKRLENVENANQNWIEEAKSHLNISNKWNEIARCYGLTQDPSNGNYMLIMNKMDIDLRKYLQQNHNKLTWKERIQIITDIALALKRIHFENAIHRDLHSGNILFKNKFNISDLGFCGPADKPLKSIYGNLPYIAPEVIIGKEQTFKSDIYSIAMLMWEISSGQPPFIDCEHDYDLAMNIVNGIRPKIVPGTPLEYKNLMKQCWDADPSKRPDIYTLRKKMGEINLFYQSKSNESLTQPEENNNFEMENHTSSSKLFTSKLHQFDNLPEPRNATEEEQEAFHTSNKSYDFHIPNNIDDFNKLSSKKNSISKTFKDVQNDYKIEAMQQQTTNNHIKNNDEDEAHNNPNLHSEEQDELELPDYNVVEVVRHVRTHSYIVVKEVDVISRSVVNAVYQMVEERERCWICLKTVDRYEGRRGGSGDSSLFGHTRLQGGLRVVVGKQQEEKYGEEEFNVFIKKFYFDRKCCKTVRNEETFKGNFGASKLAAGAQQQNKELSREVINKVKEAERKEQIILEKNEKIRKVSQDVESTRMELKKVKSGNKNYGKRNSVNWKKSATEIQVDQLPIEKIDTSLYQVMLIEILVYDVPAWWKDEEIIKVFKNLENAEWRSRHSINIQMGDKMYWFRWFPEYMKLSNIRERFKYTTYKEVKEELWKSTNEEILQFYKGQGDWFYGKVIFIKGKKFIYVYFVNENKLEQAVTESLGQGLQDAWIFPQKKKNFNYFISSGSSASSHVRVRDGDEMVLDNHDKEESLVKAKYTEQDMREMYTKRDLEDRVARAIDDQIKKKRLIGDKVSEFKYMEEDLEERVAKAIDHLTRKHEWTKDFIVYGKYKYTEKDVDDMLAIYKYTESDVQDMVDRKVEEQVKEREDRDKEYISRFKYTEKDMEEMVAKAVEDQIKEKELFKENVCKTARDTIASMMGLKLDNIDFGVSSVNKDRQTEVLFQVIQKANAKQTIEGNSSKLEDNLGKELGMIDHVIKNMAKDVNKTPREDGPAREVSVSQEEIEIYNKVNQACSSRLPPEIKKEVVTVDEKIGQKRGNKDELSRGTVSSDGTEDDSEPEANVLKTEVKRQVVGEGKGKKRGKSGKSKKKTKKGW</sequence>
<organism evidence="3 4">
    <name type="scientific">Rhizophagus irregularis</name>
    <dbReference type="NCBI Taxonomy" id="588596"/>
    <lineage>
        <taxon>Eukaryota</taxon>
        <taxon>Fungi</taxon>
        <taxon>Fungi incertae sedis</taxon>
        <taxon>Mucoromycota</taxon>
        <taxon>Glomeromycotina</taxon>
        <taxon>Glomeromycetes</taxon>
        <taxon>Glomerales</taxon>
        <taxon>Glomeraceae</taxon>
        <taxon>Rhizophagus</taxon>
    </lineage>
</organism>
<proteinExistence type="predicted"/>
<dbReference type="InterPro" id="IPR051681">
    <property type="entry name" value="Ser/Thr_Kinases-Pseudokinases"/>
</dbReference>
<dbReference type="GO" id="GO:0005524">
    <property type="term" value="F:ATP binding"/>
    <property type="evidence" value="ECO:0007669"/>
    <property type="project" value="InterPro"/>
</dbReference>
<dbReference type="AlphaFoldDB" id="A0A2I1H9V8"/>
<comment type="caution">
    <text evidence="3">The sequence shown here is derived from an EMBL/GenBank/DDBJ whole genome shotgun (WGS) entry which is preliminary data.</text>
</comment>
<feature type="domain" description="Protein kinase" evidence="2">
    <location>
        <begin position="137"/>
        <end position="407"/>
    </location>
</feature>
<dbReference type="VEuPathDB" id="FungiDB:RhiirA1_454840"/>
<evidence type="ECO:0000313" key="3">
    <source>
        <dbReference type="EMBL" id="PKY55659.1"/>
    </source>
</evidence>
<dbReference type="VEuPathDB" id="FungiDB:FUN_001153"/>
<keyword evidence="4" id="KW-1185">Reference proteome</keyword>
<evidence type="ECO:0000313" key="4">
    <source>
        <dbReference type="Proteomes" id="UP000234323"/>
    </source>
</evidence>
<feature type="region of interest" description="Disordered" evidence="1">
    <location>
        <begin position="513"/>
        <end position="534"/>
    </location>
</feature>
<feature type="region of interest" description="Disordered" evidence="1">
    <location>
        <begin position="411"/>
        <end position="431"/>
    </location>
</feature>
<dbReference type="VEuPathDB" id="FungiDB:RhiirA1_428774"/>
<dbReference type="InterPro" id="IPR001245">
    <property type="entry name" value="Ser-Thr/Tyr_kinase_cat_dom"/>
</dbReference>
<dbReference type="VEuPathDB" id="FungiDB:RhiirFUN_005936"/>
<dbReference type="VEuPathDB" id="FungiDB:RhiirA1_534510"/>
<evidence type="ECO:0000259" key="2">
    <source>
        <dbReference type="PROSITE" id="PS50011"/>
    </source>
</evidence>
<feature type="compositionally biased region" description="Basic residues" evidence="1">
    <location>
        <begin position="1255"/>
        <end position="1272"/>
    </location>
</feature>